<dbReference type="GO" id="GO:0008270">
    <property type="term" value="F:zinc ion binding"/>
    <property type="evidence" value="ECO:0007669"/>
    <property type="project" value="UniProtKB-KW"/>
</dbReference>
<dbReference type="AlphaFoldDB" id="A0A423XLF5"/>
<keyword evidence="2" id="KW-0175">Coiled coil</keyword>
<dbReference type="InterPro" id="IPR057683">
    <property type="entry name" value="DUF7923"/>
</dbReference>
<dbReference type="PANTHER" id="PTHR37543">
    <property type="entry name" value="CCCH ZINC FINGER DNA BINDING PROTEIN (AFU_ORTHOLOGUE AFUA_5G12760)"/>
    <property type="match status" value="1"/>
</dbReference>
<evidence type="ECO:0000259" key="3">
    <source>
        <dbReference type="PROSITE" id="PS50103"/>
    </source>
</evidence>
<feature type="domain" description="C3H1-type" evidence="3">
    <location>
        <begin position="362"/>
        <end position="390"/>
    </location>
</feature>
<dbReference type="Pfam" id="PF25542">
    <property type="entry name" value="zf-CCCH_12"/>
    <property type="match status" value="1"/>
</dbReference>
<evidence type="ECO:0000313" key="5">
    <source>
        <dbReference type="Proteomes" id="UP000285146"/>
    </source>
</evidence>
<dbReference type="InterPro" id="IPR057654">
    <property type="entry name" value="Znf-CCCH_tandem"/>
</dbReference>
<evidence type="ECO:0000256" key="1">
    <source>
        <dbReference type="PROSITE-ProRule" id="PRU00723"/>
    </source>
</evidence>
<sequence>MDVMEVNGAGGGILDFVQRFQQLQIQRDISADLIKARRFPSCSLTLLLPPSDLLIYCEHVESSLRQENQHLRGQISDANLDLADATKSRRELQQRVKELEHQVGFMSTANDHLKFKQEFVNRGIDGGKQAAYALRSAILTECHSLAGEVEVIAKVVANLSGLAKAMRRDGCLANENTLKDFTLGFSQGMASFDFVDIVLGVSHDAGYAPFLDEFLRDEASRRRITILEGTPAVRDLANSGLNLLNLNDELFRSEKLVDKTNRETAPIVTTSPTSTVAGMSPLPPPSATPVDTTVNGNGPSSYATAIKRASPAPQITLPFQPKAVKSPIVRREKAAAWNPGLRGLDPPLTVNQTALENIKKRKDSNKLCNNHYLRGPCAKGDACCFEHKYRPNENEKTAIAFLARLNPCTNGQDCDVEDCIYGHHCPSTQDGQCMHPYCKFKPWEHPPNTKFRPTYQWLDEE</sequence>
<proteinExistence type="predicted"/>
<dbReference type="STRING" id="1230097.A0A423XLF5"/>
<keyword evidence="1" id="KW-0862">Zinc</keyword>
<name>A0A423XLF5_9PEZI</name>
<dbReference type="Pfam" id="PF25540">
    <property type="entry name" value="DUF7923"/>
    <property type="match status" value="1"/>
</dbReference>
<keyword evidence="1" id="KW-0863">Zinc-finger</keyword>
<accession>A0A423XLF5</accession>
<keyword evidence="1" id="KW-0479">Metal-binding</keyword>
<organism evidence="4 5">
    <name type="scientific">Cytospora leucostoma</name>
    <dbReference type="NCBI Taxonomy" id="1230097"/>
    <lineage>
        <taxon>Eukaryota</taxon>
        <taxon>Fungi</taxon>
        <taxon>Dikarya</taxon>
        <taxon>Ascomycota</taxon>
        <taxon>Pezizomycotina</taxon>
        <taxon>Sordariomycetes</taxon>
        <taxon>Sordariomycetidae</taxon>
        <taxon>Diaporthales</taxon>
        <taxon>Cytosporaceae</taxon>
        <taxon>Cytospora</taxon>
    </lineage>
</organism>
<dbReference type="InParanoid" id="A0A423XLF5"/>
<reference evidence="4 5" key="1">
    <citation type="submission" date="2015-09" db="EMBL/GenBank/DDBJ databases">
        <title>Host preference determinants of Valsa canker pathogens revealed by comparative genomics.</title>
        <authorList>
            <person name="Yin Z."/>
            <person name="Huang L."/>
        </authorList>
    </citation>
    <scope>NUCLEOTIDE SEQUENCE [LARGE SCALE GENOMIC DNA]</scope>
    <source>
        <strain evidence="4 5">SXYLt</strain>
    </source>
</reference>
<dbReference type="EMBL" id="LKEB01000003">
    <property type="protein sequence ID" value="ROW17013.1"/>
    <property type="molecule type" value="Genomic_DNA"/>
</dbReference>
<evidence type="ECO:0000313" key="4">
    <source>
        <dbReference type="EMBL" id="ROW17013.1"/>
    </source>
</evidence>
<dbReference type="PANTHER" id="PTHR37543:SF1">
    <property type="entry name" value="CCCH ZINC FINGER DNA BINDING PROTEIN (AFU_ORTHOLOGUE AFUA_5G12760)"/>
    <property type="match status" value="1"/>
</dbReference>
<feature type="coiled-coil region" evidence="2">
    <location>
        <begin position="75"/>
        <end position="109"/>
    </location>
</feature>
<dbReference type="PROSITE" id="PS50103">
    <property type="entry name" value="ZF_C3H1"/>
    <property type="match status" value="1"/>
</dbReference>
<gene>
    <name evidence="4" type="ORF">VPNG_01230</name>
</gene>
<dbReference type="Pfam" id="PF25543">
    <property type="entry name" value="zf-CCCH_tandem"/>
    <property type="match status" value="1"/>
</dbReference>
<feature type="zinc finger region" description="C3H1-type" evidence="1">
    <location>
        <begin position="362"/>
        <end position="390"/>
    </location>
</feature>
<evidence type="ECO:0000256" key="2">
    <source>
        <dbReference type="SAM" id="Coils"/>
    </source>
</evidence>
<keyword evidence="5" id="KW-1185">Reference proteome</keyword>
<dbReference type="Proteomes" id="UP000285146">
    <property type="component" value="Unassembled WGS sequence"/>
</dbReference>
<protein>
    <recommendedName>
        <fullName evidence="3">C3H1-type domain-containing protein</fullName>
    </recommendedName>
</protein>
<dbReference type="InterPro" id="IPR000571">
    <property type="entry name" value="Znf_CCCH"/>
</dbReference>
<dbReference type="OrthoDB" id="3512845at2759"/>
<comment type="caution">
    <text evidence="4">The sequence shown here is derived from an EMBL/GenBank/DDBJ whole genome shotgun (WGS) entry which is preliminary data.</text>
</comment>